<dbReference type="SUPFAM" id="SSF89433">
    <property type="entry name" value="Baseplate structural protein gp8"/>
    <property type="match status" value="1"/>
</dbReference>
<reference evidence="1" key="1">
    <citation type="submission" date="2024-03" db="EMBL/GenBank/DDBJ databases">
        <authorList>
            <person name="Chantapakul B."/>
            <person name="Wang S."/>
        </authorList>
    </citation>
    <scope>NUCLEOTIDE SEQUENCE</scope>
</reference>
<sequence>MAKIINQSKVDLSNSVLNSPLTGNPFYFFFGTIQPWKENLGILKITQGTETEIRLANPAVNVEVGTDVEIHGVEGMSQIDGVKAQITAVSSDYRNITINVNSTGFSEYTSGGYVAVYRNYMNETEVAEQIRSKIIGLKRVTGNMMCHVVKRFDWESGMSFVSYDPSEDLIDKPFYCYSEGNIYICLDNGKNMNSTIRPSGKSLRPQKYMDGYTWQYLLTVSSEDMEKFGSEEWLPVRPEDEFNVSSGSVISISIKNRGFNYDHMDKVRIIGDGEGAVAQIGRFLSGGQVLNIDLLKGGRGYTWADAWIEPTEGSTGDGALLSPVISPNRGKYTNPVNGLLAHNIRFVFELNGDESGELYVGPMRSIGMIRPQLDLYKTEFSKEFIDTRSWMDIQSDGQEFEIGDELVGLISKTRAICAGATETKLWFVEVQGQGFVEGEMITSGIKRAVSTKINNYDLSKVTDSNIIFAENFESEYMRNKDQLDRFVVTISY</sequence>
<dbReference type="InterPro" id="IPR042302">
    <property type="entry name" value="E1_FCCH_sf"/>
</dbReference>
<dbReference type="Gene3D" id="2.40.30.180">
    <property type="entry name" value="Ubiquitin-activating enzyme E1, FCCH domain"/>
    <property type="match status" value="1"/>
</dbReference>
<name>A0AAU8HY89_9CAUD</name>
<accession>A0AAU8HY89</accession>
<organism evidence="1">
    <name type="scientific">Rhizobium phage LG08</name>
    <dbReference type="NCBI Taxonomy" id="3129229"/>
    <lineage>
        <taxon>Viruses</taxon>
        <taxon>Duplodnaviria</taxon>
        <taxon>Heunggongvirae</taxon>
        <taxon>Uroviricota</taxon>
        <taxon>Caudoviricetes</taxon>
    </lineage>
</organism>
<evidence type="ECO:0000313" key="1">
    <source>
        <dbReference type="EMBL" id="XCI77553.1"/>
    </source>
</evidence>
<dbReference type="InterPro" id="IPR036327">
    <property type="entry name" value="Gp8_sf"/>
</dbReference>
<protein>
    <submittedName>
        <fullName evidence="1">Baseplate wedge subunit</fullName>
    </submittedName>
</protein>
<dbReference type="EMBL" id="PP429226">
    <property type="protein sequence ID" value="XCI77553.1"/>
    <property type="molecule type" value="Genomic_DNA"/>
</dbReference>
<proteinExistence type="predicted"/>
<gene>
    <name evidence="1" type="ORF">LDCGVIBL_CDS0195</name>
</gene>